<evidence type="ECO:0000313" key="2">
    <source>
        <dbReference type="EMBL" id="MYL99442.1"/>
    </source>
</evidence>
<evidence type="ECO:0000256" key="1">
    <source>
        <dbReference type="SAM" id="Phobius"/>
    </source>
</evidence>
<comment type="caution">
    <text evidence="2">The sequence shown here is derived from an EMBL/GenBank/DDBJ whole genome shotgun (WGS) entry which is preliminary data.</text>
</comment>
<reference evidence="2 3" key="1">
    <citation type="submission" date="2019-12" db="EMBL/GenBank/DDBJ databases">
        <authorList>
            <person name="Feng G."/>
            <person name="Zhu H."/>
        </authorList>
    </citation>
    <scope>NUCLEOTIDE SEQUENCE [LARGE SCALE GENOMIC DNA]</scope>
    <source>
        <strain evidence="2 3">FGD1</strain>
    </source>
</reference>
<dbReference type="EMBL" id="WVTD01000015">
    <property type="protein sequence ID" value="MYL99442.1"/>
    <property type="molecule type" value="Genomic_DNA"/>
</dbReference>
<keyword evidence="1" id="KW-1133">Transmembrane helix</keyword>
<keyword evidence="1" id="KW-0472">Membrane</keyword>
<gene>
    <name evidence="2" type="ORF">GR702_16860</name>
</gene>
<organism evidence="2 3">
    <name type="scientific">Novosphingobium silvae</name>
    <dbReference type="NCBI Taxonomy" id="2692619"/>
    <lineage>
        <taxon>Bacteria</taxon>
        <taxon>Pseudomonadati</taxon>
        <taxon>Pseudomonadota</taxon>
        <taxon>Alphaproteobacteria</taxon>
        <taxon>Sphingomonadales</taxon>
        <taxon>Sphingomonadaceae</taxon>
        <taxon>Novosphingobium</taxon>
    </lineage>
</organism>
<dbReference type="AlphaFoldDB" id="A0A7X4K8V8"/>
<feature type="transmembrane region" description="Helical" evidence="1">
    <location>
        <begin position="55"/>
        <end position="74"/>
    </location>
</feature>
<evidence type="ECO:0000313" key="3">
    <source>
        <dbReference type="Proteomes" id="UP000465810"/>
    </source>
</evidence>
<protein>
    <submittedName>
        <fullName evidence="2">DUF3429 family protein</fullName>
    </submittedName>
</protein>
<feature type="transmembrane region" description="Helical" evidence="1">
    <location>
        <begin position="116"/>
        <end position="133"/>
    </location>
</feature>
<sequence>MLPMALAAIGAWVGAGPLPALAEWLAIIWAALILAFVAGVRRGYGFGNPSASTGVQIATMLAYFIPAGAALILAGLQQQALALACLAGAYILVIALDRQAALQGNAPGHFARLRPVQMAIAVVAMAALLLRRLI</sequence>
<dbReference type="Proteomes" id="UP000465810">
    <property type="component" value="Unassembled WGS sequence"/>
</dbReference>
<proteinExistence type="predicted"/>
<feature type="transmembrane region" description="Helical" evidence="1">
    <location>
        <begin position="80"/>
        <end position="96"/>
    </location>
</feature>
<accession>A0A7X4K8V8</accession>
<keyword evidence="3" id="KW-1185">Reference proteome</keyword>
<keyword evidence="1" id="KW-0812">Transmembrane</keyword>
<name>A0A7X4K8V8_9SPHN</name>